<dbReference type="InterPro" id="IPR036361">
    <property type="entry name" value="SAP_dom_sf"/>
</dbReference>
<dbReference type="SUPFAM" id="SSF54928">
    <property type="entry name" value="RNA-binding domain, RBD"/>
    <property type="match status" value="1"/>
</dbReference>
<accession>A0A8K0NPX1</accession>
<feature type="compositionally biased region" description="Basic and acidic residues" evidence="1">
    <location>
        <begin position="176"/>
        <end position="185"/>
    </location>
</feature>
<feature type="compositionally biased region" description="Polar residues" evidence="1">
    <location>
        <begin position="139"/>
        <end position="148"/>
    </location>
</feature>
<dbReference type="Pfam" id="PF02037">
    <property type="entry name" value="SAP"/>
    <property type="match status" value="1"/>
</dbReference>
<dbReference type="SUPFAM" id="SSF68906">
    <property type="entry name" value="SAP domain"/>
    <property type="match status" value="1"/>
</dbReference>
<sequence>MDVSSLKVTELKDELNKRGLSTAGLKQELANRLQDAINDEIQPDSEPAQAAPAESEPIGDPSNSAKGDPRKQNTPPAVKEAEEDDSVPIGDAEMKEQVLGDTDGDLGDAMKEAEHEGKQERKAEEAQDVDEQKDEEGITEQTNVVNRETQLRGVKEVEAGNKRKRDDGDDSMEVEENAKKARTGDTETQVNSRTEDEATSAPESAPEPASEPAPVPVRDPFEDIPNPLPHTQHPPTKAIYIDNLRRPLDMPGLKDLLEENGELDDSEISGGVWVSGVKSHVYAVFKTVDDATKAGLTLHHLDFQPIAKTRLHVEFVPSTLVSSLISQEEAAWKDGRKQMSLVIQTVPLGQGYDGSSRKVTVVQAKTGGNVPGRRVPGLAHAPPPPTPFRARPGVAGIGGAAVVPGRTTGAVNSIPIGQAANTVVSKGMTSAGPARQVAAPVKPERETRGFLRTRTRPVLFYREAPRK</sequence>
<evidence type="ECO:0000313" key="4">
    <source>
        <dbReference type="Proteomes" id="UP000812966"/>
    </source>
</evidence>
<dbReference type="PANTHER" id="PTHR47031">
    <property type="entry name" value="SAP DNA-BINDING DOMAIN-CONTAINING PROTEIN"/>
    <property type="match status" value="1"/>
</dbReference>
<protein>
    <recommendedName>
        <fullName evidence="2">SAP domain-containing protein</fullName>
    </recommendedName>
</protein>
<feature type="compositionally biased region" description="Basic and acidic residues" evidence="1">
    <location>
        <begin position="108"/>
        <end position="125"/>
    </location>
</feature>
<keyword evidence="4" id="KW-1185">Reference proteome</keyword>
<evidence type="ECO:0000256" key="1">
    <source>
        <dbReference type="SAM" id="MobiDB-lite"/>
    </source>
</evidence>
<dbReference type="PROSITE" id="PS50800">
    <property type="entry name" value="SAP"/>
    <property type="match status" value="1"/>
</dbReference>
<dbReference type="SMART" id="SM00513">
    <property type="entry name" value="SAP"/>
    <property type="match status" value="1"/>
</dbReference>
<feature type="domain" description="SAP" evidence="2">
    <location>
        <begin position="3"/>
        <end position="37"/>
    </location>
</feature>
<feature type="compositionally biased region" description="Basic and acidic residues" evidence="1">
    <location>
        <begin position="149"/>
        <end position="167"/>
    </location>
</feature>
<dbReference type="InterPro" id="IPR003034">
    <property type="entry name" value="SAP_dom"/>
</dbReference>
<organism evidence="3 4">
    <name type="scientific">Filobasidium floriforme</name>
    <dbReference type="NCBI Taxonomy" id="5210"/>
    <lineage>
        <taxon>Eukaryota</taxon>
        <taxon>Fungi</taxon>
        <taxon>Dikarya</taxon>
        <taxon>Basidiomycota</taxon>
        <taxon>Agaricomycotina</taxon>
        <taxon>Tremellomycetes</taxon>
        <taxon>Filobasidiales</taxon>
        <taxon>Filobasidiaceae</taxon>
        <taxon>Filobasidium</taxon>
    </lineage>
</organism>
<evidence type="ECO:0000259" key="2">
    <source>
        <dbReference type="PROSITE" id="PS50800"/>
    </source>
</evidence>
<feature type="compositionally biased region" description="Low complexity" evidence="1">
    <location>
        <begin position="199"/>
        <end position="208"/>
    </location>
</feature>
<dbReference type="GO" id="GO:0003676">
    <property type="term" value="F:nucleic acid binding"/>
    <property type="evidence" value="ECO:0007669"/>
    <property type="project" value="InterPro"/>
</dbReference>
<gene>
    <name evidence="3" type="ORF">FFLO_04380</name>
</gene>
<dbReference type="InterPro" id="IPR034257">
    <property type="entry name" value="Acinus_RRM"/>
</dbReference>
<reference evidence="3" key="1">
    <citation type="submission" date="2020-04" db="EMBL/GenBank/DDBJ databases">
        <title>Analysis of mating type loci in Filobasidium floriforme.</title>
        <authorList>
            <person name="Nowrousian M."/>
        </authorList>
    </citation>
    <scope>NUCLEOTIDE SEQUENCE</scope>
    <source>
        <strain evidence="3">CBS 6242</strain>
    </source>
</reference>
<dbReference type="PANTHER" id="PTHR47031:SF3">
    <property type="entry name" value="SAP DOMAIN-CONTAINING PROTEIN"/>
    <property type="match status" value="1"/>
</dbReference>
<name>A0A8K0NPX1_9TREE</name>
<comment type="caution">
    <text evidence="3">The sequence shown here is derived from an EMBL/GenBank/DDBJ whole genome shotgun (WGS) entry which is preliminary data.</text>
</comment>
<evidence type="ECO:0000313" key="3">
    <source>
        <dbReference type="EMBL" id="KAG7531383.1"/>
    </source>
</evidence>
<dbReference type="Proteomes" id="UP000812966">
    <property type="component" value="Unassembled WGS sequence"/>
</dbReference>
<dbReference type="Gene3D" id="1.10.720.30">
    <property type="entry name" value="SAP domain"/>
    <property type="match status" value="1"/>
</dbReference>
<dbReference type="EMBL" id="JABELV010000092">
    <property type="protein sequence ID" value="KAG7531383.1"/>
    <property type="molecule type" value="Genomic_DNA"/>
</dbReference>
<feature type="compositionally biased region" description="Low complexity" evidence="1">
    <location>
        <begin position="44"/>
        <end position="56"/>
    </location>
</feature>
<feature type="region of interest" description="Disordered" evidence="1">
    <location>
        <begin position="34"/>
        <end position="215"/>
    </location>
</feature>
<dbReference type="CDD" id="cd12432">
    <property type="entry name" value="RRM_ACINU"/>
    <property type="match status" value="1"/>
</dbReference>
<dbReference type="AlphaFoldDB" id="A0A8K0NPX1"/>
<feature type="compositionally biased region" description="Acidic residues" evidence="1">
    <location>
        <begin position="126"/>
        <end position="138"/>
    </location>
</feature>
<proteinExistence type="predicted"/>
<dbReference type="OrthoDB" id="5348404at2759"/>
<dbReference type="InterPro" id="IPR035979">
    <property type="entry name" value="RBD_domain_sf"/>
</dbReference>